<dbReference type="PANTHER" id="PTHR43639:SF1">
    <property type="entry name" value="SHORT-CHAIN DEHYDROGENASE_REDUCTASE FAMILY PROTEIN"/>
    <property type="match status" value="1"/>
</dbReference>
<dbReference type="SUPFAM" id="SSF51735">
    <property type="entry name" value="NAD(P)-binding Rossmann-fold domains"/>
    <property type="match status" value="1"/>
</dbReference>
<dbReference type="PANTHER" id="PTHR43639">
    <property type="entry name" value="OXIDOREDUCTASE, SHORT-CHAIN DEHYDROGENASE/REDUCTASE FAMILY (AFU_ORTHOLOGUE AFUA_5G02870)"/>
    <property type="match status" value="1"/>
</dbReference>
<keyword evidence="2" id="KW-0560">Oxidoreductase</keyword>
<comment type="similarity">
    <text evidence="1">Belongs to the short-chain dehydrogenases/reductases (SDR) family.</text>
</comment>
<evidence type="ECO:0000313" key="3">
    <source>
        <dbReference type="EMBL" id="SUZ89692.1"/>
    </source>
</evidence>
<dbReference type="PRINTS" id="PR00080">
    <property type="entry name" value="SDRFAMILY"/>
</dbReference>
<organism evidence="3">
    <name type="scientific">marine metagenome</name>
    <dbReference type="NCBI Taxonomy" id="408172"/>
    <lineage>
        <taxon>unclassified sequences</taxon>
        <taxon>metagenomes</taxon>
        <taxon>ecological metagenomes</taxon>
    </lineage>
</organism>
<accession>A0A381RD53</accession>
<dbReference type="AlphaFoldDB" id="A0A381RD53"/>
<name>A0A381RD53_9ZZZZ</name>
<dbReference type="InterPro" id="IPR036291">
    <property type="entry name" value="NAD(P)-bd_dom_sf"/>
</dbReference>
<protein>
    <recommendedName>
        <fullName evidence="4">3-oxoacyl-ACP reductase</fullName>
    </recommendedName>
</protein>
<proteinExistence type="inferred from homology"/>
<evidence type="ECO:0008006" key="4">
    <source>
        <dbReference type="Google" id="ProtNLM"/>
    </source>
</evidence>
<sequence>MKILITGASGGIGYEISKELINKKHKLVLHYNKNKKKLKPLLTKNTYAVSQDLSSSLGAQQLYKETIAHFGFPDVLINNAGIEISSSVNVDVDFWNSSWNKVLNINLGAPAYLCKCFINTKRNKNINSRFRIINISSRAAFRGETEDFIAYACSKGGLVSLTKTISRSFGKKDNVLAFTIAPGFVHTDMNKDIIKKYGKDHVNKGIVLDRLTEPKDISPVVSLIVSGKLDHATGST</sequence>
<evidence type="ECO:0000256" key="2">
    <source>
        <dbReference type="ARBA" id="ARBA00023002"/>
    </source>
</evidence>
<dbReference type="Gene3D" id="3.40.50.720">
    <property type="entry name" value="NAD(P)-binding Rossmann-like Domain"/>
    <property type="match status" value="1"/>
</dbReference>
<dbReference type="PRINTS" id="PR00081">
    <property type="entry name" value="GDHRDH"/>
</dbReference>
<dbReference type="Pfam" id="PF00106">
    <property type="entry name" value="adh_short"/>
    <property type="match status" value="1"/>
</dbReference>
<dbReference type="GO" id="GO:0016491">
    <property type="term" value="F:oxidoreductase activity"/>
    <property type="evidence" value="ECO:0007669"/>
    <property type="project" value="UniProtKB-KW"/>
</dbReference>
<feature type="non-terminal residue" evidence="3">
    <location>
        <position position="236"/>
    </location>
</feature>
<reference evidence="3" key="1">
    <citation type="submission" date="2018-05" db="EMBL/GenBank/DDBJ databases">
        <authorList>
            <person name="Lanie J.A."/>
            <person name="Ng W.-L."/>
            <person name="Kazmierczak K.M."/>
            <person name="Andrzejewski T.M."/>
            <person name="Davidsen T.M."/>
            <person name="Wayne K.J."/>
            <person name="Tettelin H."/>
            <person name="Glass J.I."/>
            <person name="Rusch D."/>
            <person name="Podicherti R."/>
            <person name="Tsui H.-C.T."/>
            <person name="Winkler M.E."/>
        </authorList>
    </citation>
    <scope>NUCLEOTIDE SEQUENCE</scope>
</reference>
<evidence type="ECO:0000256" key="1">
    <source>
        <dbReference type="ARBA" id="ARBA00006484"/>
    </source>
</evidence>
<dbReference type="InterPro" id="IPR002347">
    <property type="entry name" value="SDR_fam"/>
</dbReference>
<dbReference type="CDD" id="cd05233">
    <property type="entry name" value="SDR_c"/>
    <property type="match status" value="1"/>
</dbReference>
<gene>
    <name evidence="3" type="ORF">METZ01_LOCUS42546</name>
</gene>
<dbReference type="EMBL" id="UINC01001833">
    <property type="protein sequence ID" value="SUZ89692.1"/>
    <property type="molecule type" value="Genomic_DNA"/>
</dbReference>